<dbReference type="GO" id="GO:0020037">
    <property type="term" value="F:heme binding"/>
    <property type="evidence" value="ECO:0007669"/>
    <property type="project" value="InterPro"/>
</dbReference>
<protein>
    <submittedName>
        <fullName evidence="7">Cytochrome c</fullName>
    </submittedName>
</protein>
<keyword evidence="3 4" id="KW-0408">Iron</keyword>
<dbReference type="GO" id="GO:0046872">
    <property type="term" value="F:metal ion binding"/>
    <property type="evidence" value="ECO:0007669"/>
    <property type="project" value="UniProtKB-KW"/>
</dbReference>
<dbReference type="PROSITE" id="PS51007">
    <property type="entry name" value="CYTC"/>
    <property type="match status" value="1"/>
</dbReference>
<dbReference type="PROSITE" id="PS51257">
    <property type="entry name" value="PROKAR_LIPOPROTEIN"/>
    <property type="match status" value="1"/>
</dbReference>
<sequence>MARTNAFFSKRNLFAASICALILASCHFSPKQESSQEKVVRDTSSSAIGQGKFTNVTLTHPLDQQMITAGKSIYDIKCGSCHKLTSEKLVGPGWKGVTDRRRPEWIMNFVTNTDEMINKDAQAQAMLEVCMVRMPNQNLSDNDARNVLEFMRSNDNKN</sequence>
<feature type="domain" description="Cytochrome c" evidence="6">
    <location>
        <begin position="65"/>
        <end position="155"/>
    </location>
</feature>
<dbReference type="InterPro" id="IPR009056">
    <property type="entry name" value="Cyt_c-like_dom"/>
</dbReference>
<dbReference type="OrthoDB" id="2827525at2"/>
<proteinExistence type="predicted"/>
<dbReference type="GO" id="GO:0009055">
    <property type="term" value="F:electron transfer activity"/>
    <property type="evidence" value="ECO:0007669"/>
    <property type="project" value="InterPro"/>
</dbReference>
<evidence type="ECO:0000256" key="5">
    <source>
        <dbReference type="SAM" id="SignalP"/>
    </source>
</evidence>
<evidence type="ECO:0000313" key="7">
    <source>
        <dbReference type="EMBL" id="PZF74765.1"/>
    </source>
</evidence>
<evidence type="ECO:0000313" key="8">
    <source>
        <dbReference type="Proteomes" id="UP000248745"/>
    </source>
</evidence>
<dbReference type="InterPro" id="IPR036909">
    <property type="entry name" value="Cyt_c-like_dom_sf"/>
</dbReference>
<feature type="chain" id="PRO_5015896872" evidence="5">
    <location>
        <begin position="16"/>
        <end position="158"/>
    </location>
</feature>
<dbReference type="RefSeq" id="WP_110996971.1">
    <property type="nucleotide sequence ID" value="NZ_QKTW01000002.1"/>
</dbReference>
<name>A0A2W2AH00_9BACT</name>
<evidence type="ECO:0000256" key="1">
    <source>
        <dbReference type="ARBA" id="ARBA00022617"/>
    </source>
</evidence>
<dbReference type="Pfam" id="PF00034">
    <property type="entry name" value="Cytochrom_C"/>
    <property type="match status" value="1"/>
</dbReference>
<organism evidence="7 8">
    <name type="scientific">Taibaiella soli</name>
    <dbReference type="NCBI Taxonomy" id="1649169"/>
    <lineage>
        <taxon>Bacteria</taxon>
        <taxon>Pseudomonadati</taxon>
        <taxon>Bacteroidota</taxon>
        <taxon>Chitinophagia</taxon>
        <taxon>Chitinophagales</taxon>
        <taxon>Chitinophagaceae</taxon>
        <taxon>Taibaiella</taxon>
    </lineage>
</organism>
<reference evidence="7 8" key="1">
    <citation type="submission" date="2018-06" db="EMBL/GenBank/DDBJ databases">
        <title>Mucibacter soli gen. nov., sp. nov., a new member of the family Chitinophagaceae producing mucin.</title>
        <authorList>
            <person name="Kim M.-K."/>
            <person name="Park S."/>
            <person name="Kim T.-S."/>
            <person name="Joung Y."/>
            <person name="Han J.-H."/>
            <person name="Kim S.B."/>
        </authorList>
    </citation>
    <scope>NUCLEOTIDE SEQUENCE [LARGE SCALE GENOMIC DNA]</scope>
    <source>
        <strain evidence="7 8">R1-15</strain>
    </source>
</reference>
<evidence type="ECO:0000256" key="4">
    <source>
        <dbReference type="PROSITE-ProRule" id="PRU00433"/>
    </source>
</evidence>
<evidence type="ECO:0000256" key="3">
    <source>
        <dbReference type="ARBA" id="ARBA00023004"/>
    </source>
</evidence>
<keyword evidence="5" id="KW-0732">Signal</keyword>
<dbReference type="Gene3D" id="1.10.760.10">
    <property type="entry name" value="Cytochrome c-like domain"/>
    <property type="match status" value="1"/>
</dbReference>
<keyword evidence="8" id="KW-1185">Reference proteome</keyword>
<feature type="signal peptide" evidence="5">
    <location>
        <begin position="1"/>
        <end position="15"/>
    </location>
</feature>
<dbReference type="Proteomes" id="UP000248745">
    <property type="component" value="Unassembled WGS sequence"/>
</dbReference>
<evidence type="ECO:0000259" key="6">
    <source>
        <dbReference type="PROSITE" id="PS51007"/>
    </source>
</evidence>
<dbReference type="SUPFAM" id="SSF46626">
    <property type="entry name" value="Cytochrome c"/>
    <property type="match status" value="1"/>
</dbReference>
<gene>
    <name evidence="7" type="ORF">DN068_00785</name>
</gene>
<keyword evidence="2 4" id="KW-0479">Metal-binding</keyword>
<dbReference type="AlphaFoldDB" id="A0A2W2AH00"/>
<comment type="caution">
    <text evidence="7">The sequence shown here is derived from an EMBL/GenBank/DDBJ whole genome shotgun (WGS) entry which is preliminary data.</text>
</comment>
<keyword evidence="1 4" id="KW-0349">Heme</keyword>
<evidence type="ECO:0000256" key="2">
    <source>
        <dbReference type="ARBA" id="ARBA00022723"/>
    </source>
</evidence>
<accession>A0A2W2AH00</accession>
<dbReference type="EMBL" id="QKTW01000002">
    <property type="protein sequence ID" value="PZF74765.1"/>
    <property type="molecule type" value="Genomic_DNA"/>
</dbReference>